<dbReference type="EMBL" id="PVTK01000015">
    <property type="protein sequence ID" value="PRY59393.1"/>
    <property type="molecule type" value="Genomic_DNA"/>
</dbReference>
<dbReference type="NCBIfam" id="TIGR01845">
    <property type="entry name" value="outer_NodT"/>
    <property type="match status" value="1"/>
</dbReference>
<evidence type="ECO:0000313" key="4">
    <source>
        <dbReference type="Proteomes" id="UP000237647"/>
    </source>
</evidence>
<evidence type="ECO:0000313" key="3">
    <source>
        <dbReference type="EMBL" id="PRY59393.1"/>
    </source>
</evidence>
<proteinExistence type="inferred from homology"/>
<gene>
    <name evidence="3" type="ORF">B0H98_1159</name>
</gene>
<name>A0A2T0UN87_9GAMM</name>
<keyword evidence="2" id="KW-1134">Transmembrane beta strand</keyword>
<keyword evidence="2" id="KW-0732">Signal</keyword>
<dbReference type="RefSeq" id="WP_106376138.1">
    <property type="nucleotide sequence ID" value="NZ_PVTK01000015.1"/>
</dbReference>
<accession>A0A2T0UN87</accession>
<feature type="chain" id="PRO_5015373607" evidence="2">
    <location>
        <begin position="27"/>
        <end position="490"/>
    </location>
</feature>
<dbReference type="Proteomes" id="UP000237647">
    <property type="component" value="Unassembled WGS sequence"/>
</dbReference>
<dbReference type="PROSITE" id="PS51257">
    <property type="entry name" value="PROKAR_LIPOPROTEIN"/>
    <property type="match status" value="1"/>
</dbReference>
<dbReference type="GO" id="GO:0009279">
    <property type="term" value="C:cell outer membrane"/>
    <property type="evidence" value="ECO:0007669"/>
    <property type="project" value="UniProtKB-SubCell"/>
</dbReference>
<dbReference type="SUPFAM" id="SSF56954">
    <property type="entry name" value="Outer membrane efflux proteins (OEP)"/>
    <property type="match status" value="1"/>
</dbReference>
<sequence>MKKGCTKHRLTGIALAVLLISGCAVGPDYQAPALELPDAWPEHIELDQAERGEWRRWWRQFNDPALTKLVERATQDSLELAVQLARIQEARAQLGFADAELFPSVGYQAEATRERTPGASIPIDIEPVQDLITSTNNQFSLAGSLEYEFDLWGRLARQREAALAMFSESVFARDAAEIGVIADVVTTYFDLKSAQYQREILEETEATYEETYRLQKLRYDLGDINELAFRQAEAEWRGVRTELPQVTQQVDALKGALAILVGLTPRELMSELDYGDTHLAEIAEPRRLPHLLPSELLQRRPDIRAAEATLIAANAQVGVAEAARLPSINLNASLASVAADSSDLFTDNARAWGLGASIVGPLLDFGRTRANVEIAQSRVEQADAQYRLTVLTAFNEARDALTSFELTDQRVDAVDAQLAAVSRARDLAVLMYDQGQTSMLERLDAERSLLSAKLDRAEVQSERLTAYATLFKALGGGWKESDSRAEETSI</sequence>
<comment type="subcellular location">
    <subcellularLocation>
        <location evidence="2">Cell outer membrane</location>
        <topology evidence="2">Lipid-anchor</topology>
    </subcellularLocation>
</comment>
<dbReference type="GO" id="GO:0015562">
    <property type="term" value="F:efflux transmembrane transporter activity"/>
    <property type="evidence" value="ECO:0007669"/>
    <property type="project" value="InterPro"/>
</dbReference>
<keyword evidence="2" id="KW-0472">Membrane</keyword>
<comment type="caution">
    <text evidence="3">The sequence shown here is derived from an EMBL/GenBank/DDBJ whole genome shotgun (WGS) entry which is preliminary data.</text>
</comment>
<dbReference type="InterPro" id="IPR010131">
    <property type="entry name" value="MdtP/NodT-like"/>
</dbReference>
<dbReference type="Gene3D" id="2.20.200.10">
    <property type="entry name" value="Outer membrane efflux proteins (OEP)"/>
    <property type="match status" value="1"/>
</dbReference>
<protein>
    <submittedName>
        <fullName evidence="3">Multidrug efflux system outer membrane protein</fullName>
    </submittedName>
</protein>
<dbReference type="Pfam" id="PF02321">
    <property type="entry name" value="OEP"/>
    <property type="match status" value="2"/>
</dbReference>
<keyword evidence="4" id="KW-1185">Reference proteome</keyword>
<keyword evidence="2" id="KW-0812">Transmembrane</keyword>
<dbReference type="Gene3D" id="1.20.1600.10">
    <property type="entry name" value="Outer membrane efflux proteins (OEP)"/>
    <property type="match status" value="1"/>
</dbReference>
<dbReference type="AlphaFoldDB" id="A0A2T0UN87"/>
<comment type="similarity">
    <text evidence="1 2">Belongs to the outer membrane factor (OMF) (TC 1.B.17) family.</text>
</comment>
<organism evidence="3 4">
    <name type="scientific">Vreelandella songnenensis</name>
    <dbReference type="NCBI Taxonomy" id="1176243"/>
    <lineage>
        <taxon>Bacteria</taxon>
        <taxon>Pseudomonadati</taxon>
        <taxon>Pseudomonadota</taxon>
        <taxon>Gammaproteobacteria</taxon>
        <taxon>Oceanospirillales</taxon>
        <taxon>Halomonadaceae</taxon>
        <taxon>Vreelandella</taxon>
    </lineage>
</organism>
<dbReference type="PANTHER" id="PTHR30203">
    <property type="entry name" value="OUTER MEMBRANE CATION EFFLUX PROTEIN"/>
    <property type="match status" value="1"/>
</dbReference>
<evidence type="ECO:0000256" key="1">
    <source>
        <dbReference type="ARBA" id="ARBA00007613"/>
    </source>
</evidence>
<evidence type="ECO:0000256" key="2">
    <source>
        <dbReference type="RuleBase" id="RU362097"/>
    </source>
</evidence>
<dbReference type="InterPro" id="IPR003423">
    <property type="entry name" value="OMP_efflux"/>
</dbReference>
<dbReference type="OrthoDB" id="9770517at2"/>
<keyword evidence="2" id="KW-0449">Lipoprotein</keyword>
<keyword evidence="2" id="KW-0564">Palmitate</keyword>
<feature type="signal peptide" evidence="2">
    <location>
        <begin position="1"/>
        <end position="26"/>
    </location>
</feature>
<reference evidence="3 4" key="1">
    <citation type="submission" date="2018-03" db="EMBL/GenBank/DDBJ databases">
        <title>Genomic Encyclopedia of Type Strains, Phase III (KMG-III): the genomes of soil and plant-associated and newly described type strains.</title>
        <authorList>
            <person name="Whitman W."/>
        </authorList>
    </citation>
    <scope>NUCLEOTIDE SEQUENCE [LARGE SCALE GENOMIC DNA]</scope>
    <source>
        <strain evidence="3 4">CGMCC 1.12152</strain>
    </source>
</reference>